<dbReference type="AlphaFoldDB" id="M7NKR8"/>
<keyword evidence="1" id="KW-0732">Signal</keyword>
<keyword evidence="3" id="KW-1185">Reference proteome</keyword>
<accession>M7NKR8</accession>
<evidence type="ECO:0000313" key="3">
    <source>
        <dbReference type="Proteomes" id="UP000011910"/>
    </source>
</evidence>
<evidence type="ECO:0008006" key="4">
    <source>
        <dbReference type="Google" id="ProtNLM"/>
    </source>
</evidence>
<dbReference type="PROSITE" id="PS51257">
    <property type="entry name" value="PROKAR_LIPOPROTEIN"/>
    <property type="match status" value="1"/>
</dbReference>
<evidence type="ECO:0000256" key="1">
    <source>
        <dbReference type="SAM" id="SignalP"/>
    </source>
</evidence>
<name>M7NKR8_9BACT</name>
<reference evidence="2 3" key="1">
    <citation type="journal article" date="2013" name="Genome Announc.">
        <title>Draft Genome Sequence of Cesiribacter andamanensis Strain AMV16T, Isolated from a Soil Sample from a Mud Volcano in the Andaman Islands, India.</title>
        <authorList>
            <person name="Shivaji S."/>
            <person name="Ara S."/>
            <person name="Begum Z."/>
            <person name="Srinivas T.N."/>
            <person name="Singh A."/>
            <person name="Kumar Pinnaka A."/>
        </authorList>
    </citation>
    <scope>NUCLEOTIDE SEQUENCE [LARGE SCALE GENOMIC DNA]</scope>
    <source>
        <strain evidence="2 3">AMV16</strain>
    </source>
</reference>
<gene>
    <name evidence="2" type="ORF">ADICEAN_02476</name>
</gene>
<dbReference type="Proteomes" id="UP000011910">
    <property type="component" value="Unassembled WGS sequence"/>
</dbReference>
<proteinExistence type="predicted"/>
<dbReference type="OrthoDB" id="1362641at2"/>
<evidence type="ECO:0000313" key="2">
    <source>
        <dbReference type="EMBL" id="EMR02380.1"/>
    </source>
</evidence>
<dbReference type="RefSeq" id="WP_009195867.1">
    <property type="nucleotide sequence ID" value="NZ_AODQ01000060.1"/>
</dbReference>
<sequence length="110" mass="11896">MKHLFSSLLMGLALLSFSACETESEGRVTFYVGNAGSAGVWDHISVQIGGQSDSFFTPESRNMSLSNCEGDAYAATFILPPGKYSYTASNKWSGTVYVEGGDCKIIELQY</sequence>
<dbReference type="EMBL" id="AODQ01000060">
    <property type="protein sequence ID" value="EMR02380.1"/>
    <property type="molecule type" value="Genomic_DNA"/>
</dbReference>
<organism evidence="2 3">
    <name type="scientific">Cesiribacter andamanensis AMV16</name>
    <dbReference type="NCBI Taxonomy" id="1279009"/>
    <lineage>
        <taxon>Bacteria</taxon>
        <taxon>Pseudomonadati</taxon>
        <taxon>Bacteroidota</taxon>
        <taxon>Cytophagia</taxon>
        <taxon>Cytophagales</taxon>
        <taxon>Cesiribacteraceae</taxon>
        <taxon>Cesiribacter</taxon>
    </lineage>
</organism>
<feature type="signal peptide" evidence="1">
    <location>
        <begin position="1"/>
        <end position="21"/>
    </location>
</feature>
<feature type="chain" id="PRO_5004082330" description="Lipoprotein" evidence="1">
    <location>
        <begin position="22"/>
        <end position="110"/>
    </location>
</feature>
<comment type="caution">
    <text evidence="2">The sequence shown here is derived from an EMBL/GenBank/DDBJ whole genome shotgun (WGS) entry which is preliminary data.</text>
</comment>
<protein>
    <recommendedName>
        <fullName evidence="4">Lipoprotein</fullName>
    </recommendedName>
</protein>